<sequence length="221" mass="24360">MIRPITVSLLTQTPNVLAETNIWPNRSARKSLQALLDIICVSDSSLVLHYDQFPMGGLLDHNMSSVAYNIELIGDLSVSFNYRAVYAVNLPELAQLSSKIFCSNAQHLADVYNLPDIGIRKKQSERSVSPGTLNEHFVASSNLIALLLTGISVLWLAMHATHDHDDDTSGRLVSMLSCCRCFETYIEPEAGKNSRSVSLLALLLLKPWHPEQGSPNLTGNE</sequence>
<keyword evidence="2" id="KW-1185">Reference proteome</keyword>
<organism evidence="1 2">
    <name type="scientific">Glossina pallidipes</name>
    <name type="common">Tsetse fly</name>
    <dbReference type="NCBI Taxonomy" id="7398"/>
    <lineage>
        <taxon>Eukaryota</taxon>
        <taxon>Metazoa</taxon>
        <taxon>Ecdysozoa</taxon>
        <taxon>Arthropoda</taxon>
        <taxon>Hexapoda</taxon>
        <taxon>Insecta</taxon>
        <taxon>Pterygota</taxon>
        <taxon>Neoptera</taxon>
        <taxon>Endopterygota</taxon>
        <taxon>Diptera</taxon>
        <taxon>Brachycera</taxon>
        <taxon>Muscomorpha</taxon>
        <taxon>Hippoboscoidea</taxon>
        <taxon>Glossinidae</taxon>
        <taxon>Glossina</taxon>
    </lineage>
</organism>
<proteinExistence type="predicted"/>
<name>A0A1A9ZZ04_GLOPL</name>
<dbReference type="VEuPathDB" id="VectorBase:GPAI029353"/>
<dbReference type="AlphaFoldDB" id="A0A1A9ZZ04"/>
<reference evidence="1" key="2">
    <citation type="submission" date="2020-05" db="UniProtKB">
        <authorList>
            <consortium name="EnsemblMetazoa"/>
        </authorList>
    </citation>
    <scope>IDENTIFICATION</scope>
    <source>
        <strain evidence="1">IAEA</strain>
    </source>
</reference>
<dbReference type="EnsemblMetazoa" id="GPAI029353-RA">
    <property type="protein sequence ID" value="GPAI029353-PA"/>
    <property type="gene ID" value="GPAI029353"/>
</dbReference>
<evidence type="ECO:0000313" key="2">
    <source>
        <dbReference type="Proteomes" id="UP000092445"/>
    </source>
</evidence>
<dbReference type="Proteomes" id="UP000092445">
    <property type="component" value="Unassembled WGS sequence"/>
</dbReference>
<reference evidence="2" key="1">
    <citation type="submission" date="2014-03" db="EMBL/GenBank/DDBJ databases">
        <authorList>
            <person name="Aksoy S."/>
            <person name="Warren W."/>
            <person name="Wilson R.K."/>
        </authorList>
    </citation>
    <scope>NUCLEOTIDE SEQUENCE [LARGE SCALE GENOMIC DNA]</scope>
    <source>
        <strain evidence="2">IAEA</strain>
    </source>
</reference>
<protein>
    <submittedName>
        <fullName evidence="1">Uncharacterized protein</fullName>
    </submittedName>
</protein>
<accession>A0A1A9ZZ04</accession>
<evidence type="ECO:0000313" key="1">
    <source>
        <dbReference type="EnsemblMetazoa" id="GPAI029353-PA"/>
    </source>
</evidence>